<dbReference type="GO" id="GO:0008137">
    <property type="term" value="F:NADH dehydrogenase (ubiquinone) activity"/>
    <property type="evidence" value="ECO:0007669"/>
    <property type="project" value="InterPro"/>
</dbReference>
<keyword evidence="4 11" id="KW-1003">Cell membrane</keyword>
<evidence type="ECO:0000256" key="1">
    <source>
        <dbReference type="ARBA" id="ARBA00004417"/>
    </source>
</evidence>
<feature type="domain" description="NADH-quinone oxidoreductase subunit D" evidence="13">
    <location>
        <begin position="331"/>
        <end position="504"/>
    </location>
</feature>
<keyword evidence="7 11" id="KW-0472">Membrane</keyword>
<evidence type="ECO:0000256" key="10">
    <source>
        <dbReference type="ARBA" id="ARBA00047712"/>
    </source>
</evidence>
<keyword evidence="6 11" id="KW-0520">NAD</keyword>
<evidence type="ECO:0000256" key="3">
    <source>
        <dbReference type="ARBA" id="ARBA00022448"/>
    </source>
</evidence>
<comment type="similarity">
    <text evidence="2">In the C-terminal section; belongs to the complex I 49 kDa subunit family.</text>
</comment>
<keyword evidence="5 11" id="KW-0874">Quinone</keyword>
<evidence type="ECO:0000259" key="12">
    <source>
        <dbReference type="Pfam" id="PF00329"/>
    </source>
</evidence>
<keyword evidence="11" id="KW-0830">Ubiquinone</keyword>
<comment type="catalytic activity">
    <reaction evidence="10 11">
        <text>a quinone + NADH + 5 H(+)(in) = a quinol + NAD(+) + 4 H(+)(out)</text>
        <dbReference type="Rhea" id="RHEA:57888"/>
        <dbReference type="ChEBI" id="CHEBI:15378"/>
        <dbReference type="ChEBI" id="CHEBI:24646"/>
        <dbReference type="ChEBI" id="CHEBI:57540"/>
        <dbReference type="ChEBI" id="CHEBI:57945"/>
        <dbReference type="ChEBI" id="CHEBI:132124"/>
    </reaction>
</comment>
<dbReference type="Pfam" id="PF00329">
    <property type="entry name" value="Complex1_30kDa"/>
    <property type="match status" value="1"/>
</dbReference>
<dbReference type="PROSITE" id="PS00542">
    <property type="entry name" value="COMPLEX1_30K"/>
    <property type="match status" value="1"/>
</dbReference>
<dbReference type="Gene3D" id="3.30.460.80">
    <property type="entry name" value="NADH:ubiquinone oxidoreductase, 30kDa subunit"/>
    <property type="match status" value="1"/>
</dbReference>
<dbReference type="InterPro" id="IPR029014">
    <property type="entry name" value="NiFe-Hase_large"/>
</dbReference>
<dbReference type="InterPro" id="IPR020396">
    <property type="entry name" value="NADH_UbQ_OxRdtase_CS"/>
</dbReference>
<evidence type="ECO:0000256" key="6">
    <source>
        <dbReference type="ARBA" id="ARBA00023027"/>
    </source>
</evidence>
<evidence type="ECO:0000313" key="14">
    <source>
        <dbReference type="EMBL" id="MBC8337034.1"/>
    </source>
</evidence>
<evidence type="ECO:0000256" key="8">
    <source>
        <dbReference type="ARBA" id="ARBA00023268"/>
    </source>
</evidence>
<dbReference type="Pfam" id="PF00346">
    <property type="entry name" value="Complex1_49kDa"/>
    <property type="match status" value="1"/>
</dbReference>
<reference evidence="14 15" key="1">
    <citation type="submission" date="2020-08" db="EMBL/GenBank/DDBJ databases">
        <title>Bridging the membrane lipid divide: bacteria of the FCB group superphylum have the potential to synthesize archaeal ether lipids.</title>
        <authorList>
            <person name="Villanueva L."/>
            <person name="Von Meijenfeldt F.A.B."/>
            <person name="Westbye A.B."/>
            <person name="Yadav S."/>
            <person name="Hopmans E.C."/>
            <person name="Dutilh B.E."/>
            <person name="Sinninghe Damste J.S."/>
        </authorList>
    </citation>
    <scope>NUCLEOTIDE SEQUENCE [LARGE SCALE GENOMIC DNA]</scope>
    <source>
        <strain evidence="14">NIOZ-UU36</strain>
    </source>
</reference>
<dbReference type="InterPro" id="IPR001135">
    <property type="entry name" value="NADH_Q_OxRdtase_suD"/>
</dbReference>
<evidence type="ECO:0000313" key="15">
    <source>
        <dbReference type="Proteomes" id="UP000614469"/>
    </source>
</evidence>
<dbReference type="EMBL" id="JACNJN010000222">
    <property type="protein sequence ID" value="MBC8337034.1"/>
    <property type="molecule type" value="Genomic_DNA"/>
</dbReference>
<dbReference type="Proteomes" id="UP000614469">
    <property type="component" value="Unassembled WGS sequence"/>
</dbReference>
<dbReference type="SUPFAM" id="SSF56762">
    <property type="entry name" value="HydB/Nqo4-like"/>
    <property type="match status" value="1"/>
</dbReference>
<dbReference type="InterPro" id="IPR022885">
    <property type="entry name" value="NDH1_su_D/H"/>
</dbReference>
<sequence length="579" mass="65597">MVTPAQAPTLDLVTRFPEGVVADEREGYEGYLVAADKLVEVATALRDEFGFDYLSSVSGVDYIAEEMLEVVYHAYKTIGGPGLVFKVQVARKKAEVPSLMDVYPGVDFQEREAWDLMGINFLGHPDLRRILLWEGFEGHPLRKDWKEAYYEADVKPFKSRWPEGNFFRSEEKATYQANVQYPDKFDPEKWVPEGEDALYGALAKYEDVDNTGLKTDHITINLGPQHPSTHGVFRIATILDGETIVSLKPVMGYLHRNHEKIGERNTYLQNMPFTDRLDYLSSMSNNFGYALAVEKLMNIEVPERAEYIRVIMAEMTRVQNHLFAIGMFLNDIGAFFTPSLYAIEERELVLDIFEIVSGSRMMCNYFRFGGLARDLPAGSLEMIKGLAFERLPRRVDEMDRFLSDNEILRSRCVGQGVLSAEDAIKYAAAGPMLRASGVPYDIRRADPYSIYDRFDFDVAVRYNGDIYDRYIIRMDEIRQSLRIIQQAVEQIPEGPIQTGKPQYQVRVPAGEAYGRVEGPKGELGFYVVSDGKPNPYRYHVRAPSFINLTAFGPMCTGLKIADVVAVLGSIDIVLGETDR</sequence>
<comment type="subunit">
    <text evidence="9">NDH-1 is composed of 13 different subunits. Subunits NuoB, CD, E, F, and G constitute the peripheral sector of the complex.</text>
</comment>
<protein>
    <recommendedName>
        <fullName evidence="11">NADH-quinone oxidoreductase subunit D</fullName>
        <ecNumber evidence="11">7.1.1.-</ecNumber>
    </recommendedName>
    <alternativeName>
        <fullName evidence="11">NADH dehydrogenase I subunit D</fullName>
    </alternativeName>
    <alternativeName>
        <fullName evidence="11">NDH-1 subunit D</fullName>
    </alternativeName>
</protein>
<dbReference type="PANTHER" id="PTHR11993">
    <property type="entry name" value="NADH-UBIQUINONE OXIDOREDUCTASE 49 KDA SUBUNIT"/>
    <property type="match status" value="1"/>
</dbReference>
<evidence type="ECO:0000256" key="11">
    <source>
        <dbReference type="HAMAP-Rule" id="MF_01358"/>
    </source>
</evidence>
<feature type="domain" description="NADH:ubiquinone oxidoreductase 30kDa subunit" evidence="12">
    <location>
        <begin position="33"/>
        <end position="148"/>
    </location>
</feature>
<keyword evidence="11" id="KW-1278">Translocase</keyword>
<evidence type="ECO:0000256" key="4">
    <source>
        <dbReference type="ARBA" id="ARBA00022475"/>
    </source>
</evidence>
<evidence type="ECO:0000256" key="7">
    <source>
        <dbReference type="ARBA" id="ARBA00023136"/>
    </source>
</evidence>
<accession>A0A8J6TKP0</accession>
<dbReference type="InterPro" id="IPR001268">
    <property type="entry name" value="NADH_UbQ_OxRdtase_30kDa_su"/>
</dbReference>
<dbReference type="PANTHER" id="PTHR11993:SF10">
    <property type="entry name" value="NADH DEHYDROGENASE [UBIQUINONE] IRON-SULFUR PROTEIN 2, MITOCHONDRIAL"/>
    <property type="match status" value="1"/>
</dbReference>
<proteinExistence type="inferred from homology"/>
<dbReference type="EC" id="7.1.1.-" evidence="11"/>
<dbReference type="SUPFAM" id="SSF143243">
    <property type="entry name" value="Nqo5-like"/>
    <property type="match status" value="1"/>
</dbReference>
<dbReference type="GO" id="GO:0051287">
    <property type="term" value="F:NAD binding"/>
    <property type="evidence" value="ECO:0007669"/>
    <property type="project" value="InterPro"/>
</dbReference>
<dbReference type="Gene3D" id="1.10.645.10">
    <property type="entry name" value="Cytochrome-c3 Hydrogenase, chain B"/>
    <property type="match status" value="1"/>
</dbReference>
<evidence type="ECO:0000256" key="9">
    <source>
        <dbReference type="ARBA" id="ARBA00038617"/>
    </source>
</evidence>
<dbReference type="GO" id="GO:0005886">
    <property type="term" value="C:plasma membrane"/>
    <property type="evidence" value="ECO:0007669"/>
    <property type="project" value="UniProtKB-SubCell"/>
</dbReference>
<organism evidence="14 15">
    <name type="scientific">Candidatus Desulfolinea nitratireducens</name>
    <dbReference type="NCBI Taxonomy" id="2841698"/>
    <lineage>
        <taxon>Bacteria</taxon>
        <taxon>Bacillati</taxon>
        <taxon>Chloroflexota</taxon>
        <taxon>Anaerolineae</taxon>
        <taxon>Anaerolineales</taxon>
        <taxon>Anaerolineales incertae sedis</taxon>
        <taxon>Candidatus Desulfolinea</taxon>
    </lineage>
</organism>
<evidence type="ECO:0000256" key="5">
    <source>
        <dbReference type="ARBA" id="ARBA00022719"/>
    </source>
</evidence>
<dbReference type="GO" id="GO:0050136">
    <property type="term" value="F:NADH dehydrogenase (quinone) (non-electrogenic) activity"/>
    <property type="evidence" value="ECO:0007669"/>
    <property type="project" value="UniProtKB-UniRule"/>
</dbReference>
<comment type="function">
    <text evidence="11">NDH-1 shuttles electrons from NADH, via FMN and iron-sulfur (Fe-S) centers, to quinones in the respiratory chain. The immediate electron acceptor for the enzyme in this species is believed to be ubiquinone. Couples the redox reaction to proton translocation (for every two electrons transferred, four hydrogen ions are translocated across the cytoplasmic membrane), and thus conserves the redox energy in a proton gradient.</text>
</comment>
<dbReference type="HAMAP" id="MF_01358">
    <property type="entry name" value="NDH1_NuoD"/>
    <property type="match status" value="1"/>
</dbReference>
<evidence type="ECO:0000256" key="2">
    <source>
        <dbReference type="ARBA" id="ARBA00010019"/>
    </source>
</evidence>
<keyword evidence="8" id="KW-0511">Multifunctional enzyme</keyword>
<comment type="caution">
    <text evidence="14">The sequence shown here is derived from an EMBL/GenBank/DDBJ whole genome shotgun (WGS) entry which is preliminary data.</text>
</comment>
<dbReference type="NCBIfam" id="NF004739">
    <property type="entry name" value="PRK06075.1"/>
    <property type="match status" value="1"/>
</dbReference>
<dbReference type="GO" id="GO:0048038">
    <property type="term" value="F:quinone binding"/>
    <property type="evidence" value="ECO:0007669"/>
    <property type="project" value="UniProtKB-KW"/>
</dbReference>
<name>A0A8J6TKP0_9CHLR</name>
<evidence type="ECO:0000259" key="13">
    <source>
        <dbReference type="Pfam" id="PF00346"/>
    </source>
</evidence>
<keyword evidence="3 11" id="KW-0813">Transport</keyword>
<gene>
    <name evidence="11" type="primary">nuoD</name>
    <name evidence="14" type="ORF">H8E29_17395</name>
</gene>
<comment type="similarity">
    <text evidence="11">Belongs to the complex I 49 kDa subunit family.</text>
</comment>
<comment type="subunit">
    <text evidence="11">NDH-1 is composed of 14 different subunits. Subunits NuoB, C, D, E, F, and G constitute the peripheral sector of the complex.</text>
</comment>
<dbReference type="AlphaFoldDB" id="A0A8J6TKP0"/>
<keyword evidence="14" id="KW-0560">Oxidoreductase</keyword>
<comment type="subcellular location">
    <subcellularLocation>
        <location evidence="1">Cell inner membrane</location>
        <topology evidence="1">Peripheral membrane protein</topology>
    </subcellularLocation>
    <subcellularLocation>
        <location evidence="11">Cell membrane</location>
        <topology evidence="11">Peripheral membrane protein</topology>
        <orientation evidence="11">Cytoplasmic side</orientation>
    </subcellularLocation>
</comment>
<dbReference type="InterPro" id="IPR037232">
    <property type="entry name" value="NADH_quin_OxRdtase_su_C/D-like"/>
</dbReference>